<dbReference type="InterPro" id="IPR017853">
    <property type="entry name" value="GH"/>
</dbReference>
<dbReference type="InterPro" id="IPR006102">
    <property type="entry name" value="Ig-like_GH2"/>
</dbReference>
<feature type="domain" description="Glycosyl hydrolases family 2 sugar binding" evidence="6">
    <location>
        <begin position="48"/>
        <end position="219"/>
    </location>
</feature>
<evidence type="ECO:0000256" key="2">
    <source>
        <dbReference type="ARBA" id="ARBA00022801"/>
    </source>
</evidence>
<dbReference type="SUPFAM" id="SSF51445">
    <property type="entry name" value="(Trans)glycosidases"/>
    <property type="match status" value="1"/>
</dbReference>
<dbReference type="SUPFAM" id="SSF49785">
    <property type="entry name" value="Galactose-binding domain-like"/>
    <property type="match status" value="1"/>
</dbReference>
<comment type="caution">
    <text evidence="7">The sequence shown here is derived from an EMBL/GenBank/DDBJ whole genome shotgun (WGS) entry which is preliminary data.</text>
</comment>
<evidence type="ECO:0000259" key="4">
    <source>
        <dbReference type="Pfam" id="PF00703"/>
    </source>
</evidence>
<reference evidence="7 8" key="1">
    <citation type="submission" date="2018-06" db="EMBL/GenBank/DDBJ databases">
        <title>Paenibacillus montanisoli sp. nov., isolated from mountain area soil.</title>
        <authorList>
            <person name="Wu M."/>
        </authorList>
    </citation>
    <scope>NUCLEOTIDE SEQUENCE [LARGE SCALE GENOMIC DNA]</scope>
    <source>
        <strain evidence="7 8">RA17</strain>
    </source>
</reference>
<sequence length="663" mass="75624">MIEQIRPYTGIRATLSLQQTEEGIHIPFQNGIPVPSFDPQERLKLDLGGIWRKQRFDADHDFSMAARDERWFVQAAEEAGGRTEINYDDSAWQTIQLPRPENELKGVPEANSSETYENGVYYRRTFELGREWTGKTITLHALAISYVADVWLNGVWIGYHEGGYTPFALDLSAFARYGGMNTLVIRVDNPPWGSRDDIIPATAGTDFFNYTGIIHDLYLTGSAPCHIARVDVVPLNAEGDVRFTAVVENRSALPVEVSLQGALFEADQASEAFLNSPYASQIKGASAAWEGELAASVKLKANETKAVEFRVKVKDVKLWAFWQPNLYVAEFTLSGVQGTSTDRFHSQFGIRTVGTEGADILLNGRPVFLAGIARHEEWPDTGRSATWDRIRADLQQMRDEMHVNYVRTAHYPNHVYTGMLLDRLGLVTASEIPLWQFTRSHFEVQEEKRLSDQMWREMVFSQYNRPSVIMWSTQNESIEVELRTVYNKRLVHDLKTRYPDGRLTTQSAAADQPGAHDPSMEPLDVASWTMYFGIFHGGTYYEGTKQFLADARRLWPDKPIVNTEYGHWSGEKNVVSDTQIETYKETIRALMEHAVIRPDGTRNEDGFVAGIDYWIMYDWYVNHNNWIDTFGIYEMDRKTIKPVGELVKQDYKSFTEHEGGFVK</sequence>
<dbReference type="PRINTS" id="PR00132">
    <property type="entry name" value="GLHYDRLASE2"/>
</dbReference>
<dbReference type="EMBL" id="QLUW01000006">
    <property type="protein sequence ID" value="RAP73818.1"/>
    <property type="molecule type" value="Genomic_DNA"/>
</dbReference>
<keyword evidence="2 7" id="KW-0378">Hydrolase</keyword>
<evidence type="ECO:0000313" key="7">
    <source>
        <dbReference type="EMBL" id="RAP73818.1"/>
    </source>
</evidence>
<gene>
    <name evidence="7" type="ORF">DL346_26565</name>
</gene>
<dbReference type="PANTHER" id="PTHR42732:SF1">
    <property type="entry name" value="BETA-MANNOSIDASE"/>
    <property type="match status" value="1"/>
</dbReference>
<dbReference type="InterPro" id="IPR008979">
    <property type="entry name" value="Galactose-bd-like_sf"/>
</dbReference>
<dbReference type="OrthoDB" id="9762066at2"/>
<evidence type="ECO:0000256" key="3">
    <source>
        <dbReference type="ARBA" id="ARBA00023295"/>
    </source>
</evidence>
<dbReference type="PANTHER" id="PTHR42732">
    <property type="entry name" value="BETA-GALACTOSIDASE"/>
    <property type="match status" value="1"/>
</dbReference>
<dbReference type="Pfam" id="PF00703">
    <property type="entry name" value="Glyco_hydro_2"/>
    <property type="match status" value="1"/>
</dbReference>
<feature type="domain" description="Glycoside hydrolase family 2 immunoglobulin-like beta-sandwich" evidence="4">
    <location>
        <begin position="226"/>
        <end position="351"/>
    </location>
</feature>
<organism evidence="7 8">
    <name type="scientific">Paenibacillus montanisoli</name>
    <dbReference type="NCBI Taxonomy" id="2081970"/>
    <lineage>
        <taxon>Bacteria</taxon>
        <taxon>Bacillati</taxon>
        <taxon>Bacillota</taxon>
        <taxon>Bacilli</taxon>
        <taxon>Bacillales</taxon>
        <taxon>Paenibacillaceae</taxon>
        <taxon>Paenibacillus</taxon>
    </lineage>
</organism>
<dbReference type="Gene3D" id="2.60.40.10">
    <property type="entry name" value="Immunoglobulins"/>
    <property type="match status" value="1"/>
</dbReference>
<dbReference type="Proteomes" id="UP000249260">
    <property type="component" value="Unassembled WGS sequence"/>
</dbReference>
<evidence type="ECO:0000259" key="5">
    <source>
        <dbReference type="Pfam" id="PF02836"/>
    </source>
</evidence>
<evidence type="ECO:0000259" key="6">
    <source>
        <dbReference type="Pfam" id="PF02837"/>
    </source>
</evidence>
<evidence type="ECO:0000256" key="1">
    <source>
        <dbReference type="ARBA" id="ARBA00007401"/>
    </source>
</evidence>
<dbReference type="InterPro" id="IPR036156">
    <property type="entry name" value="Beta-gal/glucu_dom_sf"/>
</dbReference>
<dbReference type="InterPro" id="IPR051913">
    <property type="entry name" value="GH2_Domain-Containing"/>
</dbReference>
<dbReference type="Gene3D" id="3.20.20.80">
    <property type="entry name" value="Glycosidases"/>
    <property type="match status" value="1"/>
</dbReference>
<dbReference type="Pfam" id="PF02837">
    <property type="entry name" value="Glyco_hydro_2_N"/>
    <property type="match status" value="1"/>
</dbReference>
<comment type="similarity">
    <text evidence="1">Belongs to the glycosyl hydrolase 2 family.</text>
</comment>
<dbReference type="SUPFAM" id="SSF49303">
    <property type="entry name" value="beta-Galactosidase/glucuronidase domain"/>
    <property type="match status" value="1"/>
</dbReference>
<accession>A0A328TTF2</accession>
<dbReference type="InterPro" id="IPR013783">
    <property type="entry name" value="Ig-like_fold"/>
</dbReference>
<dbReference type="GO" id="GO:0004553">
    <property type="term" value="F:hydrolase activity, hydrolyzing O-glycosyl compounds"/>
    <property type="evidence" value="ECO:0007669"/>
    <property type="project" value="InterPro"/>
</dbReference>
<dbReference type="InterPro" id="IPR006101">
    <property type="entry name" value="Glyco_hydro_2"/>
</dbReference>
<dbReference type="GO" id="GO:0005975">
    <property type="term" value="P:carbohydrate metabolic process"/>
    <property type="evidence" value="ECO:0007669"/>
    <property type="project" value="InterPro"/>
</dbReference>
<keyword evidence="3" id="KW-0326">Glycosidase</keyword>
<name>A0A328TTF2_9BACL</name>
<feature type="domain" description="Glycoside hydrolase family 2 catalytic" evidence="5">
    <location>
        <begin position="358"/>
        <end position="652"/>
    </location>
</feature>
<dbReference type="RefSeq" id="WP_112885402.1">
    <property type="nucleotide sequence ID" value="NZ_QLUW01000006.1"/>
</dbReference>
<dbReference type="InterPro" id="IPR006104">
    <property type="entry name" value="Glyco_hydro_2_N"/>
</dbReference>
<dbReference type="InterPro" id="IPR006103">
    <property type="entry name" value="Glyco_hydro_2_cat"/>
</dbReference>
<dbReference type="Gene3D" id="2.60.120.260">
    <property type="entry name" value="Galactose-binding domain-like"/>
    <property type="match status" value="1"/>
</dbReference>
<proteinExistence type="inferred from homology"/>
<protein>
    <submittedName>
        <fullName evidence="7">Glycoside hydrolase family 2</fullName>
    </submittedName>
</protein>
<keyword evidence="8" id="KW-1185">Reference proteome</keyword>
<dbReference type="AlphaFoldDB" id="A0A328TTF2"/>
<evidence type="ECO:0000313" key="8">
    <source>
        <dbReference type="Proteomes" id="UP000249260"/>
    </source>
</evidence>
<dbReference type="Pfam" id="PF02836">
    <property type="entry name" value="Glyco_hydro_2_C"/>
    <property type="match status" value="1"/>
</dbReference>